<reference evidence="1" key="1">
    <citation type="submission" date="2016-12" db="EMBL/GenBank/DDBJ databases">
        <authorList>
            <person name="Moulin L."/>
        </authorList>
    </citation>
    <scope>NUCLEOTIDE SEQUENCE [LARGE SCALE GENOMIC DNA]</scope>
    <source>
        <strain evidence="1">STM 7183</strain>
    </source>
</reference>
<protein>
    <submittedName>
        <fullName evidence="1">Uncharacterized protein</fullName>
    </submittedName>
</protein>
<organism evidence="1 2">
    <name type="scientific">Paraburkholderia piptadeniae</name>
    <dbReference type="NCBI Taxonomy" id="1701573"/>
    <lineage>
        <taxon>Bacteria</taxon>
        <taxon>Pseudomonadati</taxon>
        <taxon>Pseudomonadota</taxon>
        <taxon>Betaproteobacteria</taxon>
        <taxon>Burkholderiales</taxon>
        <taxon>Burkholderiaceae</taxon>
        <taxon>Paraburkholderia</taxon>
    </lineage>
</organism>
<evidence type="ECO:0000313" key="2">
    <source>
        <dbReference type="Proteomes" id="UP000195569"/>
    </source>
</evidence>
<dbReference type="AlphaFoldDB" id="A0A1N7SLK7"/>
<evidence type="ECO:0000313" key="1">
    <source>
        <dbReference type="EMBL" id="SIT48212.1"/>
    </source>
</evidence>
<dbReference type="EMBL" id="CYGY02000063">
    <property type="protein sequence ID" value="SIT48212.1"/>
    <property type="molecule type" value="Genomic_DNA"/>
</dbReference>
<dbReference type="RefSeq" id="WP_087737893.1">
    <property type="nucleotide sequence ID" value="NZ_CYGY02000063.1"/>
</dbReference>
<proteinExistence type="predicted"/>
<dbReference type="Proteomes" id="UP000195569">
    <property type="component" value="Unassembled WGS sequence"/>
</dbReference>
<keyword evidence="2" id="KW-1185">Reference proteome</keyword>
<accession>A0A1N7SLK7</accession>
<gene>
    <name evidence="1" type="ORF">BN2476_630055</name>
</gene>
<name>A0A1N7SLK7_9BURK</name>
<sequence>MTKTKFLLATSRSRDHDDQIRASFATRSLHDLLSEEEIRQVQQWTDEWLILAVKEGVLKWPHAIDEATIRDIQTCYRMKMTPEEAVHFFSRMGDEGTLF</sequence>
<comment type="caution">
    <text evidence="1">The sequence shown here is derived from an EMBL/GenBank/DDBJ whole genome shotgun (WGS) entry which is preliminary data.</text>
</comment>
<dbReference type="OrthoDB" id="9008958at2"/>